<dbReference type="EMBL" id="BPUS01000011">
    <property type="protein sequence ID" value="GJH27547.1"/>
    <property type="molecule type" value="Genomic_DNA"/>
</dbReference>
<dbReference type="Proteomes" id="UP001055111">
    <property type="component" value="Unassembled WGS sequence"/>
</dbReference>
<dbReference type="Pfam" id="PF04384">
    <property type="entry name" value="Fe-S_assembly"/>
    <property type="match status" value="1"/>
</dbReference>
<dbReference type="AlphaFoldDB" id="A0AA37IE85"/>
<dbReference type="Gene3D" id="1.10.10.600">
    <property type="entry name" value="IscX-like"/>
    <property type="match status" value="1"/>
</dbReference>
<dbReference type="InterPro" id="IPR007479">
    <property type="entry name" value="ISC_FeS_clus_asmbl_IscsX"/>
</dbReference>
<sequence>MALTDAHQDIDPQYVRFTDLHRWITELDGFDDDPQKSNEKILEAIQAAWIEDADY</sequence>
<dbReference type="GO" id="GO:0016226">
    <property type="term" value="P:iron-sulfur cluster assembly"/>
    <property type="evidence" value="ECO:0007669"/>
    <property type="project" value="UniProtKB-UniRule"/>
</dbReference>
<proteinExistence type="predicted"/>
<evidence type="ECO:0000313" key="1">
    <source>
        <dbReference type="EMBL" id="GJH27547.1"/>
    </source>
</evidence>
<dbReference type="GO" id="GO:0005829">
    <property type="term" value="C:cytosol"/>
    <property type="evidence" value="ECO:0007669"/>
    <property type="project" value="TreeGrafter"/>
</dbReference>
<dbReference type="PANTHER" id="PTHR37532:SF1">
    <property type="entry name" value="PROTEIN ISCX"/>
    <property type="match status" value="1"/>
</dbReference>
<dbReference type="SUPFAM" id="SSF140319">
    <property type="entry name" value="IscX-like"/>
    <property type="match status" value="1"/>
</dbReference>
<evidence type="ECO:0000313" key="2">
    <source>
        <dbReference type="Proteomes" id="UP001055111"/>
    </source>
</evidence>
<dbReference type="GO" id="GO:0008198">
    <property type="term" value="F:ferrous iron binding"/>
    <property type="evidence" value="ECO:0007669"/>
    <property type="project" value="TreeGrafter"/>
</dbReference>
<dbReference type="PIRSF" id="PIRSF039003">
    <property type="entry name" value="IscX"/>
    <property type="match status" value="1"/>
</dbReference>
<comment type="caution">
    <text evidence="1">The sequence shown here is derived from an EMBL/GenBank/DDBJ whole genome shotgun (WGS) entry which is preliminary data.</text>
</comment>
<protein>
    <submittedName>
        <fullName evidence="1">Fe-S cluster assembly protein IscX</fullName>
    </submittedName>
</protein>
<reference evidence="1" key="1">
    <citation type="submission" date="2022-09" db="EMBL/GenBank/DDBJ databases">
        <title>Isolation and characterization of 3-chlorobenzoate degrading bacteria from soils in Shizuoka.</title>
        <authorList>
            <person name="Ifat A."/>
            <person name="Ogawa N."/>
            <person name="Kimbara K."/>
            <person name="Moriuchi R."/>
            <person name="Dohra H."/>
            <person name="Shintani M."/>
        </authorList>
    </citation>
    <scope>NUCLEOTIDE SEQUENCE</scope>
    <source>
        <strain evidence="1">19CS4-2</strain>
    </source>
</reference>
<organism evidence="1 2">
    <name type="scientific">Caballeronia novacaledonica</name>
    <dbReference type="NCBI Taxonomy" id="1544861"/>
    <lineage>
        <taxon>Bacteria</taxon>
        <taxon>Pseudomonadati</taxon>
        <taxon>Pseudomonadota</taxon>
        <taxon>Betaproteobacteria</taxon>
        <taxon>Burkholderiales</taxon>
        <taxon>Burkholderiaceae</taxon>
        <taxon>Caballeronia</taxon>
    </lineage>
</organism>
<accession>A0AA37IE85</accession>
<name>A0AA37IE85_9BURK</name>
<dbReference type="NCBIfam" id="TIGR03412">
    <property type="entry name" value="iscX_yfhJ"/>
    <property type="match status" value="1"/>
</dbReference>
<dbReference type="InterPro" id="IPR036762">
    <property type="entry name" value="IscX-like_sf"/>
</dbReference>
<gene>
    <name evidence="1" type="primary">iscX</name>
    <name evidence="1" type="ORF">CBA19CS42_23545</name>
</gene>
<dbReference type="PANTHER" id="PTHR37532">
    <property type="entry name" value="PROTEIN ISCX"/>
    <property type="match status" value="1"/>
</dbReference>